<dbReference type="PANTHER" id="PTHR31758">
    <property type="entry name" value="BTB/POZ DOMAIN-CONTAINING PROTEIN YLR108C"/>
    <property type="match status" value="1"/>
</dbReference>
<proteinExistence type="predicted"/>
<dbReference type="EMBL" id="KV426327">
    <property type="protein sequence ID" value="KZV82399.1"/>
    <property type="molecule type" value="Genomic_DNA"/>
</dbReference>
<evidence type="ECO:0000313" key="2">
    <source>
        <dbReference type="Proteomes" id="UP000077266"/>
    </source>
</evidence>
<dbReference type="Gene3D" id="3.30.710.10">
    <property type="entry name" value="Potassium Channel Kv1.1, Chain A"/>
    <property type="match status" value="1"/>
</dbReference>
<dbReference type="InterPro" id="IPR011333">
    <property type="entry name" value="SKP1/BTB/POZ_sf"/>
</dbReference>
<dbReference type="STRING" id="1314781.A0A165ZG33"/>
<dbReference type="InParanoid" id="A0A165ZG33"/>
<dbReference type="AlphaFoldDB" id="A0A165ZG33"/>
<organism evidence="1 2">
    <name type="scientific">Exidia glandulosa HHB12029</name>
    <dbReference type="NCBI Taxonomy" id="1314781"/>
    <lineage>
        <taxon>Eukaryota</taxon>
        <taxon>Fungi</taxon>
        <taxon>Dikarya</taxon>
        <taxon>Basidiomycota</taxon>
        <taxon>Agaricomycotina</taxon>
        <taxon>Agaricomycetes</taxon>
        <taxon>Auriculariales</taxon>
        <taxon>Exidiaceae</taxon>
        <taxon>Exidia</taxon>
    </lineage>
</organism>
<evidence type="ECO:0008006" key="3">
    <source>
        <dbReference type="Google" id="ProtNLM"/>
    </source>
</evidence>
<name>A0A165ZG33_EXIGL</name>
<accession>A0A165ZG33</accession>
<dbReference type="OrthoDB" id="2370221at2759"/>
<evidence type="ECO:0000313" key="1">
    <source>
        <dbReference type="EMBL" id="KZV82399.1"/>
    </source>
</evidence>
<reference evidence="1 2" key="1">
    <citation type="journal article" date="2016" name="Mol. Biol. Evol.">
        <title>Comparative Genomics of Early-Diverging Mushroom-Forming Fungi Provides Insights into the Origins of Lignocellulose Decay Capabilities.</title>
        <authorList>
            <person name="Nagy L.G."/>
            <person name="Riley R."/>
            <person name="Tritt A."/>
            <person name="Adam C."/>
            <person name="Daum C."/>
            <person name="Floudas D."/>
            <person name="Sun H."/>
            <person name="Yadav J.S."/>
            <person name="Pangilinan J."/>
            <person name="Larsson K.H."/>
            <person name="Matsuura K."/>
            <person name="Barry K."/>
            <person name="Labutti K."/>
            <person name="Kuo R."/>
            <person name="Ohm R.A."/>
            <person name="Bhattacharya S.S."/>
            <person name="Shirouzu T."/>
            <person name="Yoshinaga Y."/>
            <person name="Martin F.M."/>
            <person name="Grigoriev I.V."/>
            <person name="Hibbett D.S."/>
        </authorList>
    </citation>
    <scope>NUCLEOTIDE SEQUENCE [LARGE SCALE GENOMIC DNA]</scope>
    <source>
        <strain evidence="1 2">HHB12029</strain>
    </source>
</reference>
<dbReference type="PANTHER" id="PTHR31758:SF2">
    <property type="entry name" value="BTB_POZ DOMAIN-CONTAINING PROTEIN YLR108C"/>
    <property type="match status" value="1"/>
</dbReference>
<keyword evidence="2" id="KW-1185">Reference proteome</keyword>
<protein>
    <recommendedName>
        <fullName evidence="3">BTB domain-containing protein</fullName>
    </recommendedName>
</protein>
<gene>
    <name evidence="1" type="ORF">EXIGLDRAFT_843783</name>
</gene>
<dbReference type="Proteomes" id="UP000077266">
    <property type="component" value="Unassembled WGS sequence"/>
</dbReference>
<dbReference type="SUPFAM" id="SSF54695">
    <property type="entry name" value="POZ domain"/>
    <property type="match status" value="1"/>
</dbReference>
<sequence length="316" mass="34498">MLDKYTVTLRGEAFTLYRDQIEFDAPNYFSNLFLGDFSESQTRTVELSRSPELFRAIVDYMSGYTILPLTPAVVPATMASDSALENLLRDAEFYGLRGLVALLQPQVTASKTVFFNACQAFALADQVVDLSDLLRGGELADGILCDERGVGCVREGTWHPVPIKASGMVIEDNSDGWVTLTEPLLHEKLGSAFRDRGTLVPTRSCDLDGHTLQGIQARILPSAPIIVEGIETGGKSFVGAMAQASNYAWRNPTTSVDDLTGALMRILKNGGLAFVAEDIFFTIRLKAADMWCDSSIKVCILAARLISRTAAARRML</sequence>